<feature type="domain" description="Beta-ketoacyl-[acyl-carrier-protein] synthase III C-terminal" evidence="3">
    <location>
        <begin position="8"/>
        <end position="60"/>
    </location>
</feature>
<proteinExistence type="predicted"/>
<gene>
    <name evidence="4" type="ORF">SAY87_009305</name>
</gene>
<dbReference type="EMBL" id="JAXIOK010000014">
    <property type="protein sequence ID" value="KAK4755548.1"/>
    <property type="molecule type" value="Genomic_DNA"/>
</dbReference>
<dbReference type="GO" id="GO:0006633">
    <property type="term" value="P:fatty acid biosynthetic process"/>
    <property type="evidence" value="ECO:0007669"/>
    <property type="project" value="InterPro"/>
</dbReference>
<dbReference type="GO" id="GO:0016020">
    <property type="term" value="C:membrane"/>
    <property type="evidence" value="ECO:0007669"/>
    <property type="project" value="InterPro"/>
</dbReference>
<keyword evidence="5" id="KW-1185">Reference proteome</keyword>
<dbReference type="InterPro" id="IPR012392">
    <property type="entry name" value="3-ktacl-CoA_syn"/>
</dbReference>
<dbReference type="AlphaFoldDB" id="A0AAN7JVG6"/>
<keyword evidence="2" id="KW-0808">Transferase</keyword>
<evidence type="ECO:0000313" key="4">
    <source>
        <dbReference type="EMBL" id="KAK4755548.1"/>
    </source>
</evidence>
<dbReference type="Gene3D" id="3.40.47.10">
    <property type="match status" value="1"/>
</dbReference>
<reference evidence="4 5" key="1">
    <citation type="journal article" date="2023" name="Hortic Res">
        <title>Pangenome of water caltrop reveals structural variations and asymmetric subgenome divergence after allopolyploidization.</title>
        <authorList>
            <person name="Zhang X."/>
            <person name="Chen Y."/>
            <person name="Wang L."/>
            <person name="Yuan Y."/>
            <person name="Fang M."/>
            <person name="Shi L."/>
            <person name="Lu R."/>
            <person name="Comes H.P."/>
            <person name="Ma Y."/>
            <person name="Chen Y."/>
            <person name="Huang G."/>
            <person name="Zhou Y."/>
            <person name="Zheng Z."/>
            <person name="Qiu Y."/>
        </authorList>
    </citation>
    <scope>NUCLEOTIDE SEQUENCE [LARGE SCALE GENOMIC DNA]</scope>
    <source>
        <tissue evidence="4">Roots</tissue>
    </source>
</reference>
<protein>
    <recommendedName>
        <fullName evidence="3">Beta-ketoacyl-[acyl-carrier-protein] synthase III C-terminal domain-containing protein</fullName>
    </recommendedName>
</protein>
<sequence>MSDVLMEASRMTLYRFGNTSSSSIWYELAYIEAKGRMKKGNMVWQMAYGSGFKCNSLIWRAIKDVGLERNNPGSNEIDRYPVDIASIGSFPYYFKPTKLLIIS</sequence>
<name>A0AAN7JVG6_9MYRT</name>
<dbReference type="PANTHER" id="PTHR31561">
    <property type="entry name" value="3-KETOACYL-COA SYNTHASE"/>
    <property type="match status" value="1"/>
</dbReference>
<dbReference type="Pfam" id="PF08541">
    <property type="entry name" value="ACP_syn_III_C"/>
    <property type="match status" value="1"/>
</dbReference>
<evidence type="ECO:0000256" key="2">
    <source>
        <dbReference type="ARBA" id="ARBA00022679"/>
    </source>
</evidence>
<evidence type="ECO:0000256" key="1">
    <source>
        <dbReference type="ARBA" id="ARBA00005194"/>
    </source>
</evidence>
<dbReference type="InterPro" id="IPR013747">
    <property type="entry name" value="ACP_syn_III_C"/>
</dbReference>
<dbReference type="GO" id="GO:0016747">
    <property type="term" value="F:acyltransferase activity, transferring groups other than amino-acyl groups"/>
    <property type="evidence" value="ECO:0007669"/>
    <property type="project" value="InterPro"/>
</dbReference>
<comment type="caution">
    <text evidence="4">The sequence shown here is derived from an EMBL/GenBank/DDBJ whole genome shotgun (WGS) entry which is preliminary data.</text>
</comment>
<comment type="pathway">
    <text evidence="1">Lipid metabolism; fatty acid biosynthesis.</text>
</comment>
<dbReference type="InterPro" id="IPR016039">
    <property type="entry name" value="Thiolase-like"/>
</dbReference>
<accession>A0AAN7JVG6</accession>
<organism evidence="4 5">
    <name type="scientific">Trapa incisa</name>
    <dbReference type="NCBI Taxonomy" id="236973"/>
    <lineage>
        <taxon>Eukaryota</taxon>
        <taxon>Viridiplantae</taxon>
        <taxon>Streptophyta</taxon>
        <taxon>Embryophyta</taxon>
        <taxon>Tracheophyta</taxon>
        <taxon>Spermatophyta</taxon>
        <taxon>Magnoliopsida</taxon>
        <taxon>eudicotyledons</taxon>
        <taxon>Gunneridae</taxon>
        <taxon>Pentapetalae</taxon>
        <taxon>rosids</taxon>
        <taxon>malvids</taxon>
        <taxon>Myrtales</taxon>
        <taxon>Lythraceae</taxon>
        <taxon>Trapa</taxon>
    </lineage>
</organism>
<dbReference type="Proteomes" id="UP001345219">
    <property type="component" value="Chromosome 8"/>
</dbReference>
<evidence type="ECO:0000313" key="5">
    <source>
        <dbReference type="Proteomes" id="UP001345219"/>
    </source>
</evidence>
<dbReference type="SUPFAM" id="SSF53901">
    <property type="entry name" value="Thiolase-like"/>
    <property type="match status" value="1"/>
</dbReference>
<evidence type="ECO:0000259" key="3">
    <source>
        <dbReference type="Pfam" id="PF08541"/>
    </source>
</evidence>